<protein>
    <submittedName>
        <fullName evidence="1">Uncharacterized protein</fullName>
    </submittedName>
</protein>
<proteinExistence type="predicted"/>
<gene>
    <name evidence="1" type="ORF">MKW94_007511</name>
</gene>
<dbReference type="AlphaFoldDB" id="A0AA41S9U6"/>
<dbReference type="PANTHER" id="PTHR24177:SF365">
    <property type="entry name" value="ANKYRIN REPEAT-CONTAINING PROTEIN NPR4-LIKE ISOFORM X1"/>
    <property type="match status" value="1"/>
</dbReference>
<name>A0AA41S9U6_PAPNU</name>
<keyword evidence="2" id="KW-1185">Reference proteome</keyword>
<dbReference type="SMART" id="SM00248">
    <property type="entry name" value="ANK"/>
    <property type="match status" value="3"/>
</dbReference>
<dbReference type="GO" id="GO:0016020">
    <property type="term" value="C:membrane"/>
    <property type="evidence" value="ECO:0007669"/>
    <property type="project" value="TreeGrafter"/>
</dbReference>
<dbReference type="Gene3D" id="1.25.40.20">
    <property type="entry name" value="Ankyrin repeat-containing domain"/>
    <property type="match status" value="1"/>
</dbReference>
<dbReference type="PANTHER" id="PTHR24177">
    <property type="entry name" value="CASKIN"/>
    <property type="match status" value="1"/>
</dbReference>
<accession>A0AA41S9U6</accession>
<dbReference type="SUPFAM" id="SSF48403">
    <property type="entry name" value="Ankyrin repeat"/>
    <property type="match status" value="1"/>
</dbReference>
<dbReference type="Proteomes" id="UP001177140">
    <property type="component" value="Unassembled WGS sequence"/>
</dbReference>
<evidence type="ECO:0000313" key="2">
    <source>
        <dbReference type="Proteomes" id="UP001177140"/>
    </source>
</evidence>
<dbReference type="EMBL" id="JAJJMA010110044">
    <property type="protein sequence ID" value="MCL7031225.1"/>
    <property type="molecule type" value="Genomic_DNA"/>
</dbReference>
<dbReference type="InterPro" id="IPR036770">
    <property type="entry name" value="Ankyrin_rpt-contain_sf"/>
</dbReference>
<dbReference type="InterPro" id="IPR002110">
    <property type="entry name" value="Ankyrin_rpt"/>
</dbReference>
<reference evidence="1" key="1">
    <citation type="submission" date="2022-03" db="EMBL/GenBank/DDBJ databases">
        <title>A functionally conserved STORR gene fusion in Papaver species that diverged 16.8 million years ago.</title>
        <authorList>
            <person name="Catania T."/>
        </authorList>
    </citation>
    <scope>NUCLEOTIDE SEQUENCE</scope>
    <source>
        <strain evidence="1">S-191538</strain>
    </source>
</reference>
<comment type="caution">
    <text evidence="1">The sequence shown here is derived from an EMBL/GenBank/DDBJ whole genome shotgun (WGS) entry which is preliminary data.</text>
</comment>
<dbReference type="Pfam" id="PF12796">
    <property type="entry name" value="Ank_2"/>
    <property type="match status" value="1"/>
</dbReference>
<evidence type="ECO:0000313" key="1">
    <source>
        <dbReference type="EMBL" id="MCL7031225.1"/>
    </source>
</evidence>
<sequence>MGCISNTHPFFDLIRRLYEAALKGDWKNVQDSIQLFKAKGTFNSSVNVFGRTALHVAAGAGHSNFVKELVKNMSDAALIMKDTRNDNTALHFASLNAGIEAVTAIVEAGTTKSIELTQIRNKLGWTPLLLCAAYITNDRKDVLQYLCNKTREDGNKEYPIFSGKLGAQLVCNVTAAGLYDVAIKLVKDHPELATARDQNDCALLDVLARKSSDFPSGSQLGFWRRLYSCDVDNNHQQNPTVREVLTKFLSWSFWSRDPGIKQVYLKNNLSLELLDCVCSSIPDDKKKEFFANSSILENGTKYGIVELVTKCIQTYPDQIWLFDTAATIFRTAVKYRKGKIFSIMYGTSPKKRLMACWRVEAGNNILHVAAALPPPDVLNVVAGAALQMQRELQWFK</sequence>
<organism evidence="1 2">
    <name type="scientific">Papaver nudicaule</name>
    <name type="common">Iceland poppy</name>
    <dbReference type="NCBI Taxonomy" id="74823"/>
    <lineage>
        <taxon>Eukaryota</taxon>
        <taxon>Viridiplantae</taxon>
        <taxon>Streptophyta</taxon>
        <taxon>Embryophyta</taxon>
        <taxon>Tracheophyta</taxon>
        <taxon>Spermatophyta</taxon>
        <taxon>Magnoliopsida</taxon>
        <taxon>Ranunculales</taxon>
        <taxon>Papaveraceae</taxon>
        <taxon>Papaveroideae</taxon>
        <taxon>Papaver</taxon>
    </lineage>
</organism>
<feature type="non-terminal residue" evidence="1">
    <location>
        <position position="396"/>
    </location>
</feature>